<evidence type="ECO:0000256" key="1">
    <source>
        <dbReference type="SAM" id="MobiDB-lite"/>
    </source>
</evidence>
<reference evidence="2 3" key="2">
    <citation type="submission" date="2018-08" db="EMBL/GenBank/DDBJ databases">
        <title>Streptomyces kandeliansis sp. nov., an endophytic bacterium isolated from mangrove plant.</title>
        <authorList>
            <person name="Wang R."/>
        </authorList>
    </citation>
    <scope>NUCLEOTIDE SEQUENCE [LARGE SCALE GENOMIC DNA]</scope>
    <source>
        <strain evidence="3">H14(2018)</strain>
    </source>
</reference>
<dbReference type="EMBL" id="CP031263">
    <property type="protein sequence ID" value="AXH91487.1"/>
    <property type="molecule type" value="Genomic_DNA"/>
</dbReference>
<sequence length="151" mass="15942">MRLEKPERLVSGWPESKSQTLREQAQQSMGGLKELLDGEPTSAVAAAYTNADEQYSALASGVSGKVTDPKATLDRLFATLPRLSGVKPTRPGPMGGDARCGKGETQGVNVEVCAWADNHSVGMVAFLGFPSTGSAASMFVQTRSQLERPAT</sequence>
<organism evidence="2 3">
    <name type="scientific">Micromonospora aurantiaca</name>
    <name type="common">nom. illeg.</name>
    <dbReference type="NCBI Taxonomy" id="47850"/>
    <lineage>
        <taxon>Bacteria</taxon>
        <taxon>Bacillati</taxon>
        <taxon>Actinomycetota</taxon>
        <taxon>Actinomycetes</taxon>
        <taxon>Micromonosporales</taxon>
        <taxon>Micromonosporaceae</taxon>
        <taxon>Micromonospora</taxon>
    </lineage>
</organism>
<dbReference type="AlphaFoldDB" id="A0A6N3K164"/>
<evidence type="ECO:0000313" key="3">
    <source>
        <dbReference type="Proteomes" id="UP000253958"/>
    </source>
</evidence>
<evidence type="ECO:0000313" key="2">
    <source>
        <dbReference type="EMBL" id="AXH91487.1"/>
    </source>
</evidence>
<gene>
    <name evidence="2" type="ORF">DVH21_17005</name>
</gene>
<dbReference type="Proteomes" id="UP000253958">
    <property type="component" value="Chromosome"/>
</dbReference>
<accession>A0A6N3K164</accession>
<reference evidence="2 3" key="1">
    <citation type="submission" date="2018-07" db="EMBL/GenBank/DDBJ databases">
        <authorList>
            <person name="Ye Y."/>
        </authorList>
    </citation>
    <scope>NUCLEOTIDE SEQUENCE [LARGE SCALE GENOMIC DNA]</scope>
    <source>
        <strain evidence="3">H14(2018)</strain>
    </source>
</reference>
<feature type="compositionally biased region" description="Polar residues" evidence="1">
    <location>
        <begin position="16"/>
        <end position="29"/>
    </location>
</feature>
<proteinExistence type="predicted"/>
<feature type="region of interest" description="Disordered" evidence="1">
    <location>
        <begin position="1"/>
        <end position="29"/>
    </location>
</feature>
<protein>
    <submittedName>
        <fullName evidence="2">Uncharacterized protein</fullName>
    </submittedName>
</protein>
<name>A0A6N3K164_9ACTN</name>